<feature type="chain" id="PRO_5028923943" evidence="1">
    <location>
        <begin position="28"/>
        <end position="278"/>
    </location>
</feature>
<dbReference type="Proteomes" id="UP000515917">
    <property type="component" value="Chromosome"/>
</dbReference>
<feature type="domain" description="BON" evidence="2">
    <location>
        <begin position="35"/>
        <end position="103"/>
    </location>
</feature>
<dbReference type="EMBL" id="CP025781">
    <property type="protein sequence ID" value="QBC43199.1"/>
    <property type="molecule type" value="Genomic_DNA"/>
</dbReference>
<dbReference type="RefSeq" id="WP_130105799.1">
    <property type="nucleotide sequence ID" value="NZ_CP025781.1"/>
</dbReference>
<evidence type="ECO:0000259" key="2">
    <source>
        <dbReference type="PROSITE" id="PS50914"/>
    </source>
</evidence>
<dbReference type="InterPro" id="IPR051686">
    <property type="entry name" value="Lipoprotein_DolP"/>
</dbReference>
<dbReference type="PROSITE" id="PS50914">
    <property type="entry name" value="BON"/>
    <property type="match status" value="3"/>
</dbReference>
<dbReference type="AlphaFoldDB" id="A0A7G3G7T2"/>
<accession>A0A7G3G7T2</accession>
<protein>
    <submittedName>
        <fullName evidence="3">Transporter</fullName>
    </submittedName>
</protein>
<evidence type="ECO:0000256" key="1">
    <source>
        <dbReference type="SAM" id="SignalP"/>
    </source>
</evidence>
<dbReference type="PANTHER" id="PTHR34606:SF15">
    <property type="entry name" value="BON DOMAIN-CONTAINING PROTEIN"/>
    <property type="match status" value="1"/>
</dbReference>
<dbReference type="PANTHER" id="PTHR34606">
    <property type="entry name" value="BON DOMAIN-CONTAINING PROTEIN"/>
    <property type="match status" value="1"/>
</dbReference>
<dbReference type="SMART" id="SM00749">
    <property type="entry name" value="BON"/>
    <property type="match status" value="2"/>
</dbReference>
<keyword evidence="4" id="KW-1185">Reference proteome</keyword>
<proteinExistence type="predicted"/>
<feature type="signal peptide" evidence="1">
    <location>
        <begin position="1"/>
        <end position="27"/>
    </location>
</feature>
<reference evidence="3 4" key="1">
    <citation type="submission" date="2018-01" db="EMBL/GenBank/DDBJ databases">
        <title>Genome sequence of Iodobacter sp. strain PCH194 isolated from Indian Trans-Himalaya.</title>
        <authorList>
            <person name="Kumar V."/>
            <person name="Thakur V."/>
            <person name="Kumar S."/>
            <person name="Singh D."/>
        </authorList>
    </citation>
    <scope>NUCLEOTIDE SEQUENCE [LARGE SCALE GENOMIC DNA]</scope>
    <source>
        <strain evidence="3 4">PCH194</strain>
    </source>
</reference>
<gene>
    <name evidence="3" type="ORF">C1H71_06320</name>
</gene>
<feature type="domain" description="BON" evidence="2">
    <location>
        <begin position="210"/>
        <end position="278"/>
    </location>
</feature>
<dbReference type="Gene3D" id="3.30.1340.30">
    <property type="match status" value="3"/>
</dbReference>
<dbReference type="InterPro" id="IPR007055">
    <property type="entry name" value="BON_dom"/>
</dbReference>
<sequence length="278" mass="29140">MHLNAHKLLIASSLAAALTVFSGPLAAASIPQEISDAKQETQIWTTYALSPYLRASDLKVSVQNGKAVLSGKVDEEVNKDLAKQIALGVGGIKEVDNQIVVQADYAPVKEGASRSYGEAIDDVNISAAIKSKLLWSKNTDGLSTTVESHAGKVRLAGTANTVKSKILASNLAMNTRGVVSVDNQIVVDGAKTQVINSVKSTASDADQSISDSWVTTKVISTFLYSRNVPSTDISVSTQHGVVTLSGKVASGAERSLAIELAKNVRGVKRVEAKGLIGL</sequence>
<evidence type="ECO:0000313" key="4">
    <source>
        <dbReference type="Proteomes" id="UP000515917"/>
    </source>
</evidence>
<name>A0A7G3G7T2_9NEIS</name>
<keyword evidence="1" id="KW-0732">Signal</keyword>
<dbReference type="InterPro" id="IPR014004">
    <property type="entry name" value="Transpt-assoc_nodulatn_dom_bac"/>
</dbReference>
<evidence type="ECO:0000313" key="3">
    <source>
        <dbReference type="EMBL" id="QBC43199.1"/>
    </source>
</evidence>
<feature type="domain" description="BON" evidence="2">
    <location>
        <begin position="121"/>
        <end position="189"/>
    </location>
</feature>
<dbReference type="KEGG" id="ifl:C1H71_06320"/>
<dbReference type="Pfam" id="PF04972">
    <property type="entry name" value="BON"/>
    <property type="match status" value="3"/>
</dbReference>
<organism evidence="3 4">
    <name type="scientific">Iodobacter fluviatilis</name>
    <dbReference type="NCBI Taxonomy" id="537"/>
    <lineage>
        <taxon>Bacteria</taxon>
        <taxon>Pseudomonadati</taxon>
        <taxon>Pseudomonadota</taxon>
        <taxon>Betaproteobacteria</taxon>
        <taxon>Neisseriales</taxon>
        <taxon>Chitinibacteraceae</taxon>
        <taxon>Iodobacter</taxon>
    </lineage>
</organism>